<accession>A0A557RLF5</accession>
<evidence type="ECO:0000256" key="1">
    <source>
        <dbReference type="SAM" id="MobiDB-lite"/>
    </source>
</evidence>
<name>A0A557RLF5_9RHOO</name>
<evidence type="ECO:0000313" key="3">
    <source>
        <dbReference type="Proteomes" id="UP000318349"/>
    </source>
</evidence>
<comment type="caution">
    <text evidence="2">The sequence shown here is derived from an EMBL/GenBank/DDBJ whole genome shotgun (WGS) entry which is preliminary data.</text>
</comment>
<evidence type="ECO:0000313" key="2">
    <source>
        <dbReference type="EMBL" id="TVO79538.1"/>
    </source>
</evidence>
<protein>
    <submittedName>
        <fullName evidence="2">DUF3987 domain-containing protein</fullName>
    </submittedName>
</protein>
<proteinExistence type="predicted"/>
<gene>
    <name evidence="2" type="ORF">FHP89_01950</name>
</gene>
<dbReference type="EMBL" id="VMNI01000002">
    <property type="protein sequence ID" value="TVO79538.1"/>
    <property type="molecule type" value="Genomic_DNA"/>
</dbReference>
<feature type="compositionally biased region" description="Basic and acidic residues" evidence="1">
    <location>
        <begin position="1"/>
        <end position="10"/>
    </location>
</feature>
<dbReference type="Proteomes" id="UP000318349">
    <property type="component" value="Unassembled WGS sequence"/>
</dbReference>
<dbReference type="AlphaFoldDB" id="A0A557RLF5"/>
<sequence>MSHDQEKTGEGRNTLPVKDETSPLNGLGASLGNLAAQGFDNLGAQQDDGSDQYQYGGTMPIFAPVAQQPDHIAWPPGFAGALASFIYHSAPRPVAEVAIVGALGLLAGICGRRWVISNTGLNLYLILVARSAIGKEAMLTGIGALVMAASKKAPDAARFVSFTDFASGPALVKAIAENSCFVNVAGEFGHKFAKMAKAKEGPENSLRNVLTNLYAKSGPQSIAGGISYSDKEKNANAHAGIAYSLVGETTPGTFYDAITQDVMADGFMSRFTVIAYEGDRPDKNPCPQLVPPENYIIHLSDIVMQAVQHELRNQYQDVYFSPDAEQMLTAFEAECDSNIRKAGDDESRRQMWNRAHLKALRIAALLAVADNCLNPWITADHAKWAIDLVRRDIALFSKRLNGGDIGDGDDVRQNKVLALLLEYLTHDLPDTWKHIEPMKRNGIVPYNWLQNRTQRVSAFEKHPMKSTVALQQTINALINCGVISEVSKLQMTEKFEKHSKAYAIVELPGYEKPAVTRDWTDKFMEAAKVKSK</sequence>
<dbReference type="Pfam" id="PF13148">
    <property type="entry name" value="DUF3987"/>
    <property type="match status" value="1"/>
</dbReference>
<feature type="region of interest" description="Disordered" evidence="1">
    <location>
        <begin position="1"/>
        <end position="22"/>
    </location>
</feature>
<dbReference type="InterPro" id="IPR025048">
    <property type="entry name" value="DUF3987"/>
</dbReference>
<reference evidence="2 3" key="1">
    <citation type="submission" date="2019-07" db="EMBL/GenBank/DDBJ databases">
        <title>The pathways for chlorine oxyanion respiration interact through the shared metabolite chlorate.</title>
        <authorList>
            <person name="Barnum T.P."/>
            <person name="Cheng Y."/>
            <person name="Hill K.A."/>
            <person name="Lucas L.N."/>
            <person name="Carlson H.K."/>
            <person name="Coates J.D."/>
        </authorList>
    </citation>
    <scope>NUCLEOTIDE SEQUENCE [LARGE SCALE GENOMIC DNA]</scope>
    <source>
        <strain evidence="2 3">SFB-1</strain>
    </source>
</reference>
<organism evidence="2 3">
    <name type="scientific">Denitromonas halophila</name>
    <dbReference type="NCBI Taxonomy" id="1629404"/>
    <lineage>
        <taxon>Bacteria</taxon>
        <taxon>Pseudomonadati</taxon>
        <taxon>Pseudomonadota</taxon>
        <taxon>Betaproteobacteria</taxon>
        <taxon>Rhodocyclales</taxon>
        <taxon>Zoogloeaceae</taxon>
        <taxon>Denitromonas</taxon>
    </lineage>
</organism>